<feature type="region of interest" description="Disordered" evidence="1">
    <location>
        <begin position="1"/>
        <end position="45"/>
    </location>
</feature>
<proteinExistence type="predicted"/>
<keyword evidence="3" id="KW-1185">Reference proteome</keyword>
<accession>A0A2A6C744</accession>
<evidence type="ECO:0000256" key="1">
    <source>
        <dbReference type="SAM" id="MobiDB-lite"/>
    </source>
</evidence>
<reference evidence="3" key="1">
    <citation type="journal article" date="2008" name="Nat. Genet.">
        <title>The Pristionchus pacificus genome provides a unique perspective on nematode lifestyle and parasitism.</title>
        <authorList>
            <person name="Dieterich C."/>
            <person name="Clifton S.W."/>
            <person name="Schuster L.N."/>
            <person name="Chinwalla A."/>
            <person name="Delehaunty K."/>
            <person name="Dinkelacker I."/>
            <person name="Fulton L."/>
            <person name="Fulton R."/>
            <person name="Godfrey J."/>
            <person name="Minx P."/>
            <person name="Mitreva M."/>
            <person name="Roeseler W."/>
            <person name="Tian H."/>
            <person name="Witte H."/>
            <person name="Yang S.P."/>
            <person name="Wilson R.K."/>
            <person name="Sommer R.J."/>
        </authorList>
    </citation>
    <scope>NUCLEOTIDE SEQUENCE [LARGE SCALE GENOMIC DNA]</scope>
    <source>
        <strain evidence="3">PS312</strain>
    </source>
</reference>
<organism evidence="2 3">
    <name type="scientific">Pristionchus pacificus</name>
    <name type="common">Parasitic nematode worm</name>
    <dbReference type="NCBI Taxonomy" id="54126"/>
    <lineage>
        <taxon>Eukaryota</taxon>
        <taxon>Metazoa</taxon>
        <taxon>Ecdysozoa</taxon>
        <taxon>Nematoda</taxon>
        <taxon>Chromadorea</taxon>
        <taxon>Rhabditida</taxon>
        <taxon>Rhabditina</taxon>
        <taxon>Diplogasteromorpha</taxon>
        <taxon>Diplogasteroidea</taxon>
        <taxon>Neodiplogasteridae</taxon>
        <taxon>Pristionchus</taxon>
    </lineage>
</organism>
<accession>A0A8R1Z281</accession>
<name>A0A2A6C744_PRIPA</name>
<dbReference type="EnsemblMetazoa" id="PPA43701.1">
    <property type="protein sequence ID" value="PPA43701.1"/>
    <property type="gene ID" value="WBGene00282070"/>
</dbReference>
<evidence type="ECO:0000313" key="2">
    <source>
        <dbReference type="EnsemblMetazoa" id="PPA43701.1"/>
    </source>
</evidence>
<gene>
    <name evidence="2" type="primary">WBGene00282070</name>
</gene>
<evidence type="ECO:0000313" key="3">
    <source>
        <dbReference type="Proteomes" id="UP000005239"/>
    </source>
</evidence>
<protein>
    <submittedName>
        <fullName evidence="2">Uncharacterized protein</fullName>
    </submittedName>
</protein>
<feature type="compositionally biased region" description="Basic and acidic residues" evidence="1">
    <location>
        <begin position="1"/>
        <end position="22"/>
    </location>
</feature>
<sequence>MARIDPRFEKDSNLEKRRKECEPGINGEETDKNEPRMGYTQWTDNRDKEKYKNNYIKGGVT</sequence>
<dbReference type="AlphaFoldDB" id="A0A2A6C744"/>
<reference evidence="2" key="2">
    <citation type="submission" date="2022-06" db="UniProtKB">
        <authorList>
            <consortium name="EnsemblMetazoa"/>
        </authorList>
    </citation>
    <scope>IDENTIFICATION</scope>
    <source>
        <strain evidence="2">PS312</strain>
    </source>
</reference>
<dbReference type="Proteomes" id="UP000005239">
    <property type="component" value="Unassembled WGS sequence"/>
</dbReference>